<gene>
    <name evidence="7" type="ORF">A3A38_01220</name>
</gene>
<dbReference type="Proteomes" id="UP000177306">
    <property type="component" value="Unassembled WGS sequence"/>
</dbReference>
<protein>
    <recommendedName>
        <fullName evidence="4 6">50S ribosomal protein L17</fullName>
    </recommendedName>
</protein>
<name>A0A1F6EIH5_9BACT</name>
<evidence type="ECO:0000256" key="5">
    <source>
        <dbReference type="RuleBase" id="RU000660"/>
    </source>
</evidence>
<evidence type="ECO:0000256" key="6">
    <source>
        <dbReference type="RuleBase" id="RU000661"/>
    </source>
</evidence>
<dbReference type="SUPFAM" id="SSF64263">
    <property type="entry name" value="Prokaryotic ribosomal protein L17"/>
    <property type="match status" value="1"/>
</dbReference>
<sequence>MRHHKKRRTLNRPKAQREALLRSLARSLVLKDGITTTIAKAKELRPFAEGLVTEAKKGSLASRRLVASRLRSAEAVKKLHDTLAPRYAARAGGYTRIVKLGRVGKRIAEMARVEFV</sequence>
<dbReference type="GO" id="GO:0003735">
    <property type="term" value="F:structural constituent of ribosome"/>
    <property type="evidence" value="ECO:0007669"/>
    <property type="project" value="InterPro"/>
</dbReference>
<dbReference type="GO" id="GO:0006412">
    <property type="term" value="P:translation"/>
    <property type="evidence" value="ECO:0007669"/>
    <property type="project" value="InterPro"/>
</dbReference>
<dbReference type="PANTHER" id="PTHR14413:SF16">
    <property type="entry name" value="LARGE RIBOSOMAL SUBUNIT PROTEIN BL17M"/>
    <property type="match status" value="1"/>
</dbReference>
<accession>A0A1F6EIH5</accession>
<dbReference type="GO" id="GO:0022625">
    <property type="term" value="C:cytosolic large ribosomal subunit"/>
    <property type="evidence" value="ECO:0007669"/>
    <property type="project" value="TreeGrafter"/>
</dbReference>
<dbReference type="Pfam" id="PF01196">
    <property type="entry name" value="Ribosomal_L17"/>
    <property type="match status" value="1"/>
</dbReference>
<evidence type="ECO:0000256" key="4">
    <source>
        <dbReference type="ARBA" id="ARBA00035494"/>
    </source>
</evidence>
<dbReference type="PROSITE" id="PS01167">
    <property type="entry name" value="RIBOSOMAL_L17"/>
    <property type="match status" value="1"/>
</dbReference>
<reference evidence="7 8" key="1">
    <citation type="journal article" date="2016" name="Nat. Commun.">
        <title>Thousands of microbial genomes shed light on interconnected biogeochemical processes in an aquifer system.</title>
        <authorList>
            <person name="Anantharaman K."/>
            <person name="Brown C.T."/>
            <person name="Hug L.A."/>
            <person name="Sharon I."/>
            <person name="Castelle C.J."/>
            <person name="Probst A.J."/>
            <person name="Thomas B.C."/>
            <person name="Singh A."/>
            <person name="Wilkins M.J."/>
            <person name="Karaoz U."/>
            <person name="Brodie E.L."/>
            <person name="Williams K.H."/>
            <person name="Hubbard S.S."/>
            <person name="Banfield J.F."/>
        </authorList>
    </citation>
    <scope>NUCLEOTIDE SEQUENCE [LARGE SCALE GENOMIC DNA]</scope>
</reference>
<dbReference type="EMBL" id="MFLY01000001">
    <property type="protein sequence ID" value="OGG73407.1"/>
    <property type="molecule type" value="Genomic_DNA"/>
</dbReference>
<keyword evidence="3 5" id="KW-0687">Ribonucleoprotein</keyword>
<dbReference type="AlphaFoldDB" id="A0A1F6EIH5"/>
<evidence type="ECO:0000313" key="7">
    <source>
        <dbReference type="EMBL" id="OGG73407.1"/>
    </source>
</evidence>
<dbReference type="Gene3D" id="3.90.1030.10">
    <property type="entry name" value="Ribosomal protein L17"/>
    <property type="match status" value="1"/>
</dbReference>
<dbReference type="InterPro" id="IPR047859">
    <property type="entry name" value="Ribosomal_bL17_CS"/>
</dbReference>
<organism evidence="7 8">
    <name type="scientific">Candidatus Kaiserbacteria bacterium RIFCSPLOWO2_01_FULL_53_17</name>
    <dbReference type="NCBI Taxonomy" id="1798511"/>
    <lineage>
        <taxon>Bacteria</taxon>
        <taxon>Candidatus Kaiseribacteriota</taxon>
    </lineage>
</organism>
<evidence type="ECO:0000313" key="8">
    <source>
        <dbReference type="Proteomes" id="UP000177306"/>
    </source>
</evidence>
<evidence type="ECO:0000256" key="1">
    <source>
        <dbReference type="ARBA" id="ARBA00008777"/>
    </source>
</evidence>
<keyword evidence="2 5" id="KW-0689">Ribosomal protein</keyword>
<dbReference type="NCBIfam" id="TIGR00059">
    <property type="entry name" value="L17"/>
    <property type="match status" value="1"/>
</dbReference>
<comment type="caution">
    <text evidence="7">The sequence shown here is derived from an EMBL/GenBank/DDBJ whole genome shotgun (WGS) entry which is preliminary data.</text>
</comment>
<dbReference type="InterPro" id="IPR000456">
    <property type="entry name" value="Ribosomal_bL17"/>
</dbReference>
<evidence type="ECO:0000256" key="3">
    <source>
        <dbReference type="ARBA" id="ARBA00023274"/>
    </source>
</evidence>
<dbReference type="PANTHER" id="PTHR14413">
    <property type="entry name" value="RIBOSOMAL PROTEIN L17"/>
    <property type="match status" value="1"/>
</dbReference>
<comment type="similarity">
    <text evidence="1 5">Belongs to the bacterial ribosomal protein bL17 family.</text>
</comment>
<proteinExistence type="inferred from homology"/>
<evidence type="ECO:0000256" key="2">
    <source>
        <dbReference type="ARBA" id="ARBA00022980"/>
    </source>
</evidence>
<dbReference type="InterPro" id="IPR036373">
    <property type="entry name" value="Ribosomal_bL17_sf"/>
</dbReference>